<name>A0ACB7WFW8_DIOAL</name>
<gene>
    <name evidence="1" type="ORF">IHE45_04G139600</name>
</gene>
<evidence type="ECO:0000313" key="2">
    <source>
        <dbReference type="Proteomes" id="UP000827976"/>
    </source>
</evidence>
<accession>A0ACB7WFW8</accession>
<organism evidence="1 2">
    <name type="scientific">Dioscorea alata</name>
    <name type="common">Purple yam</name>
    <dbReference type="NCBI Taxonomy" id="55571"/>
    <lineage>
        <taxon>Eukaryota</taxon>
        <taxon>Viridiplantae</taxon>
        <taxon>Streptophyta</taxon>
        <taxon>Embryophyta</taxon>
        <taxon>Tracheophyta</taxon>
        <taxon>Spermatophyta</taxon>
        <taxon>Magnoliopsida</taxon>
        <taxon>Liliopsida</taxon>
        <taxon>Dioscoreales</taxon>
        <taxon>Dioscoreaceae</taxon>
        <taxon>Dioscorea</taxon>
    </lineage>
</organism>
<keyword evidence="2" id="KW-1185">Reference proteome</keyword>
<evidence type="ECO:0000313" key="1">
    <source>
        <dbReference type="EMBL" id="KAH7686981.1"/>
    </source>
</evidence>
<dbReference type="EMBL" id="CM037014">
    <property type="protein sequence ID" value="KAH7686981.1"/>
    <property type="molecule type" value="Genomic_DNA"/>
</dbReference>
<sequence length="140" mass="14456">MAGIQSSMVAIMAVFVLSMLAPAVFAQSDCVASLIPCQSYLNNTHPPATCCSPLKDAVQNKLACLCAIFESPNILKAFNVNITQALQLSVNCGITSDTSLCSKTGAPSNSPPGNAANNGVGMLGMSGLLGLCLFWWSLVA</sequence>
<dbReference type="Proteomes" id="UP000827976">
    <property type="component" value="Chromosome 4"/>
</dbReference>
<reference evidence="2" key="1">
    <citation type="journal article" date="2022" name="Nat. Commun.">
        <title>Chromosome evolution and the genetic basis of agronomically important traits in greater yam.</title>
        <authorList>
            <person name="Bredeson J.V."/>
            <person name="Lyons J.B."/>
            <person name="Oniyinde I.O."/>
            <person name="Okereke N.R."/>
            <person name="Kolade O."/>
            <person name="Nnabue I."/>
            <person name="Nwadili C.O."/>
            <person name="Hribova E."/>
            <person name="Parker M."/>
            <person name="Nwogha J."/>
            <person name="Shu S."/>
            <person name="Carlson J."/>
            <person name="Kariba R."/>
            <person name="Muthemba S."/>
            <person name="Knop K."/>
            <person name="Barton G.J."/>
            <person name="Sherwood A.V."/>
            <person name="Lopez-Montes A."/>
            <person name="Asiedu R."/>
            <person name="Jamnadass R."/>
            <person name="Muchugi A."/>
            <person name="Goodstein D."/>
            <person name="Egesi C.N."/>
            <person name="Featherston J."/>
            <person name="Asfaw A."/>
            <person name="Simpson G.G."/>
            <person name="Dolezel J."/>
            <person name="Hendre P.S."/>
            <person name="Van Deynze A."/>
            <person name="Kumar P.L."/>
            <person name="Obidiegwu J.E."/>
            <person name="Bhattacharjee R."/>
            <person name="Rokhsar D.S."/>
        </authorList>
    </citation>
    <scope>NUCLEOTIDE SEQUENCE [LARGE SCALE GENOMIC DNA]</scope>
    <source>
        <strain evidence="2">cv. TDa95/00328</strain>
    </source>
</reference>
<comment type="caution">
    <text evidence="1">The sequence shown here is derived from an EMBL/GenBank/DDBJ whole genome shotgun (WGS) entry which is preliminary data.</text>
</comment>
<protein>
    <submittedName>
        <fullName evidence="1">Bifunctional inhibitor/lipid-transfer protein/seed storage 2S albumin protein</fullName>
    </submittedName>
</protein>
<proteinExistence type="predicted"/>